<comment type="domain">
    <text evidence="7">The DHHC domain is required for palmitoyltransferase activity.</text>
</comment>
<dbReference type="PROSITE" id="PS50216">
    <property type="entry name" value="DHHC"/>
    <property type="match status" value="1"/>
</dbReference>
<keyword evidence="10" id="KW-1185">Reference proteome</keyword>
<keyword evidence="5 7" id="KW-0472">Membrane</keyword>
<dbReference type="Proteomes" id="UP000553632">
    <property type="component" value="Unassembled WGS sequence"/>
</dbReference>
<comment type="caution">
    <text evidence="9">The sequence shown here is derived from an EMBL/GenBank/DDBJ whole genome shotgun (WGS) entry which is preliminary data.</text>
</comment>
<dbReference type="GO" id="GO:0019706">
    <property type="term" value="F:protein-cysteine S-palmitoyltransferase activity"/>
    <property type="evidence" value="ECO:0007669"/>
    <property type="project" value="UniProtKB-EC"/>
</dbReference>
<dbReference type="OMA" id="CQIRASI"/>
<dbReference type="GO" id="GO:0016020">
    <property type="term" value="C:membrane"/>
    <property type="evidence" value="ECO:0007669"/>
    <property type="project" value="UniProtKB-SubCell"/>
</dbReference>
<dbReference type="InterPro" id="IPR039859">
    <property type="entry name" value="PFA4/ZDH16/20/ERF2-like"/>
</dbReference>
<evidence type="ECO:0000259" key="8">
    <source>
        <dbReference type="Pfam" id="PF01529"/>
    </source>
</evidence>
<dbReference type="AlphaFoldDB" id="A0A7J6T093"/>
<proteinExistence type="inferred from homology"/>
<evidence type="ECO:0000256" key="3">
    <source>
        <dbReference type="ARBA" id="ARBA00022692"/>
    </source>
</evidence>
<evidence type="ECO:0000256" key="1">
    <source>
        <dbReference type="ARBA" id="ARBA00004141"/>
    </source>
</evidence>
<feature type="domain" description="Palmitoyltransferase DHHC" evidence="8">
    <location>
        <begin position="119"/>
        <end position="253"/>
    </location>
</feature>
<protein>
    <recommendedName>
        <fullName evidence="7">Palmitoyltransferase</fullName>
        <ecNumber evidence="7">2.3.1.225</ecNumber>
    </recommendedName>
</protein>
<dbReference type="EMBL" id="JABANO010014475">
    <property type="protein sequence ID" value="KAF4738485.1"/>
    <property type="molecule type" value="Genomic_DNA"/>
</dbReference>
<keyword evidence="2 7" id="KW-0808">Transferase</keyword>
<evidence type="ECO:0000313" key="10">
    <source>
        <dbReference type="Proteomes" id="UP000553632"/>
    </source>
</evidence>
<evidence type="ECO:0000256" key="5">
    <source>
        <dbReference type="ARBA" id="ARBA00023136"/>
    </source>
</evidence>
<gene>
    <name evidence="9" type="primary">ZDHHC3</name>
    <name evidence="9" type="ORF">FOZ63_005332</name>
</gene>
<evidence type="ECO:0000256" key="7">
    <source>
        <dbReference type="RuleBase" id="RU079119"/>
    </source>
</evidence>
<reference evidence="9 10" key="1">
    <citation type="submission" date="2020-04" db="EMBL/GenBank/DDBJ databases">
        <title>Perkinsus olseni comparative genomics.</title>
        <authorList>
            <person name="Bogema D.R."/>
        </authorList>
    </citation>
    <scope>NUCLEOTIDE SEQUENCE [LARGE SCALE GENOMIC DNA]</scope>
    <source>
        <strain evidence="9 10">ATCC PRA-207</strain>
    </source>
</reference>
<accession>A0A7J6T093</accession>
<keyword evidence="3 7" id="KW-0812">Transmembrane</keyword>
<keyword evidence="4 7" id="KW-1133">Transmembrane helix</keyword>
<evidence type="ECO:0000256" key="4">
    <source>
        <dbReference type="ARBA" id="ARBA00022989"/>
    </source>
</evidence>
<evidence type="ECO:0000256" key="2">
    <source>
        <dbReference type="ARBA" id="ARBA00022679"/>
    </source>
</evidence>
<evidence type="ECO:0000256" key="6">
    <source>
        <dbReference type="ARBA" id="ARBA00023315"/>
    </source>
</evidence>
<dbReference type="PANTHER" id="PTHR12246">
    <property type="entry name" value="PALMITOYLTRANSFERASE ZDHHC16"/>
    <property type="match status" value="1"/>
</dbReference>
<organism evidence="9 10">
    <name type="scientific">Perkinsus olseni</name>
    <name type="common">Perkinsus atlanticus</name>
    <dbReference type="NCBI Taxonomy" id="32597"/>
    <lineage>
        <taxon>Eukaryota</taxon>
        <taxon>Sar</taxon>
        <taxon>Alveolata</taxon>
        <taxon>Perkinsozoa</taxon>
        <taxon>Perkinsea</taxon>
        <taxon>Perkinsida</taxon>
        <taxon>Perkinsidae</taxon>
        <taxon>Perkinsus</taxon>
    </lineage>
</organism>
<keyword evidence="6 7" id="KW-0012">Acyltransferase</keyword>
<sequence length="336" mass="37863">MTMNAYFDDGLKEGNNNTVDEAAERTQEGVGGQQHVCGILCLILVWCSILLFQGIAVFYYYNTSSSSSYSSSYSYYDTTLCIRLLSGTMALLSHIRASLADPGYVDMSMTPPPPLPADNNICIKCDGAWKPYRAHHCRECRRCVYRMDHHCVWINNCVGYKNQKLFILFLSYTVIFSITYVLHAGMVVFKYLYNTIISSSSTPSVSGQEESEPMLLLVLVGVVSVYALYSCIEFLSDQIDNLDTNTTLIETYKGTRGRHVSSLTDTFTEIAGNDRLMWLIPVNSYMPPTMTESIYEGSDMFDTHPLQYDIIVNDTSHLLEDGDDDDASPVLRKRHN</sequence>
<comment type="catalytic activity">
    <reaction evidence="7">
        <text>L-cysteinyl-[protein] + hexadecanoyl-CoA = S-hexadecanoyl-L-cysteinyl-[protein] + CoA</text>
        <dbReference type="Rhea" id="RHEA:36683"/>
        <dbReference type="Rhea" id="RHEA-COMP:10131"/>
        <dbReference type="Rhea" id="RHEA-COMP:11032"/>
        <dbReference type="ChEBI" id="CHEBI:29950"/>
        <dbReference type="ChEBI" id="CHEBI:57287"/>
        <dbReference type="ChEBI" id="CHEBI:57379"/>
        <dbReference type="ChEBI" id="CHEBI:74151"/>
        <dbReference type="EC" id="2.3.1.225"/>
    </reaction>
</comment>
<feature type="transmembrane region" description="Helical" evidence="7">
    <location>
        <begin position="165"/>
        <end position="193"/>
    </location>
</feature>
<dbReference type="Pfam" id="PF01529">
    <property type="entry name" value="DHHC"/>
    <property type="match status" value="1"/>
</dbReference>
<dbReference type="InterPro" id="IPR001594">
    <property type="entry name" value="Palmitoyltrfase_DHHC"/>
</dbReference>
<feature type="transmembrane region" description="Helical" evidence="7">
    <location>
        <begin position="36"/>
        <end position="61"/>
    </location>
</feature>
<dbReference type="EC" id="2.3.1.225" evidence="7"/>
<feature type="transmembrane region" description="Helical" evidence="7">
    <location>
        <begin position="213"/>
        <end position="232"/>
    </location>
</feature>
<name>A0A7J6T093_PEROL</name>
<evidence type="ECO:0000313" key="9">
    <source>
        <dbReference type="EMBL" id="KAF4738485.1"/>
    </source>
</evidence>
<comment type="subcellular location">
    <subcellularLocation>
        <location evidence="1">Membrane</location>
        <topology evidence="1">Multi-pass membrane protein</topology>
    </subcellularLocation>
</comment>
<comment type="similarity">
    <text evidence="7">Belongs to the DHHC palmitoyltransferase family.</text>
</comment>